<dbReference type="GO" id="GO:0005524">
    <property type="term" value="F:ATP binding"/>
    <property type="evidence" value="ECO:0007669"/>
    <property type="project" value="UniProtKB-KW"/>
</dbReference>
<dbReference type="Gene3D" id="3.10.450.240">
    <property type="match status" value="1"/>
</dbReference>
<keyword evidence="3 16" id="KW-0813">Transport</keyword>
<evidence type="ECO:0000259" key="18">
    <source>
        <dbReference type="SMART" id="SM00978"/>
    </source>
</evidence>
<evidence type="ECO:0000256" key="10">
    <source>
        <dbReference type="ARBA" id="ARBA00023010"/>
    </source>
</evidence>
<comment type="subcellular location">
    <subcellularLocation>
        <location evidence="1">Mitochondrion inner membrane</location>
        <topology evidence="1">Peripheral membrane protein</topology>
        <orientation evidence="1">Matrix side</orientation>
    </subcellularLocation>
</comment>
<dbReference type="InterPro" id="IPR039544">
    <property type="entry name" value="Tim44-like"/>
</dbReference>
<evidence type="ECO:0000256" key="11">
    <source>
        <dbReference type="ARBA" id="ARBA00023128"/>
    </source>
</evidence>
<dbReference type="Proteomes" id="UP001152759">
    <property type="component" value="Chromosome 7"/>
</dbReference>
<dbReference type="FunFam" id="3.10.450.240:FF:000001">
    <property type="entry name" value="Mitochondrial import inner membrane translocase subunit TIM44"/>
    <property type="match status" value="1"/>
</dbReference>
<keyword evidence="8 16" id="KW-0653">Protein transport</keyword>
<keyword evidence="11 16" id="KW-0496">Mitochondrion</keyword>
<sequence>MFTLSMLIIIDSSVPAFLTRKHWYQIRKVECGLSLVRISIPLITRSTQPNVISSPGPSYLRLCRSYASPPSKRPNFFTQFVENVKQEIAKNKEMKESLKKFREEAEKLEHSEALQKARQKYQSVESEASRSSEVFKDKLGSIKGKVSEVFEEASKSDIAKKAGHIKEELGKTARGAAESLSEKGSKIGKTGAFQTISQTAEAVKKELDNTSIHATVYSAPKKLRKRVEAAADSKVYQPNEDATGVELHKDSRFSQSWQQFKDNNQYINKLLDWKMRYDESDNPMVRASRFFTDKVSSAVGGIFQKTELSETLTEICKLDPNFDKNEFLLLCEKEIIPNILESMIRGDLDILKDWCHEAPFNALATPIRQAKTAGYIFCSKVIDIDNVDLAMGKVMEQGPVLVISFQTQQIMCLRDRSNKVIEGDPEKILRVNYVWVLCRDRSELNPRAAWRLLDLSANSAELLV</sequence>
<name>A0A9P0F9J2_BEMTA</name>
<gene>
    <name evidence="19" type="ORF">BEMITA_LOCUS12221</name>
</gene>
<evidence type="ECO:0000256" key="16">
    <source>
        <dbReference type="PIRNR" id="PIRNR037871"/>
    </source>
</evidence>
<dbReference type="GO" id="GO:0005743">
    <property type="term" value="C:mitochondrial inner membrane"/>
    <property type="evidence" value="ECO:0007669"/>
    <property type="project" value="UniProtKB-SubCell"/>
</dbReference>
<evidence type="ECO:0000256" key="7">
    <source>
        <dbReference type="ARBA" id="ARBA00022840"/>
    </source>
</evidence>
<evidence type="ECO:0000256" key="8">
    <source>
        <dbReference type="ARBA" id="ARBA00022927"/>
    </source>
</evidence>
<dbReference type="SMART" id="SM00978">
    <property type="entry name" value="Tim44"/>
    <property type="match status" value="1"/>
</dbReference>
<proteinExistence type="inferred from homology"/>
<keyword evidence="7" id="KW-0067">ATP-binding</keyword>
<evidence type="ECO:0000313" key="20">
    <source>
        <dbReference type="Proteomes" id="UP001152759"/>
    </source>
</evidence>
<accession>A0A9P0F9J2</accession>
<keyword evidence="12 16" id="KW-0472">Membrane</keyword>
<comment type="subunit">
    <text evidence="14">Probable component of the PAM complex at least composed of a mitochondrial HSP70 protein, GRPEL1 or GRPEL2, TIMM44, TIMM16/PAM16 and TIMM14/DNAJC19. The complex interacts with the TIMM23 component of the TIM23 complex. Interacts with SLC25A4/ANT1 and SLC25A5/ANT2; leading to inhibit the presequence translocase TIMM23, thereby promoting stabilization of PINK1.</text>
</comment>
<protein>
    <recommendedName>
        <fullName evidence="15 16">Mitochondrial import inner membrane translocase subunit TIM44</fullName>
    </recommendedName>
</protein>
<dbReference type="PIRSF" id="PIRSF037871">
    <property type="entry name" value="TIM44"/>
    <property type="match status" value="1"/>
</dbReference>
<feature type="coiled-coil region" evidence="17">
    <location>
        <begin position="84"/>
        <end position="134"/>
    </location>
</feature>
<dbReference type="SUPFAM" id="SSF54427">
    <property type="entry name" value="NTF2-like"/>
    <property type="match status" value="1"/>
</dbReference>
<evidence type="ECO:0000256" key="2">
    <source>
        <dbReference type="ARBA" id="ARBA00009597"/>
    </source>
</evidence>
<evidence type="ECO:0000256" key="3">
    <source>
        <dbReference type="ARBA" id="ARBA00022448"/>
    </source>
</evidence>
<evidence type="ECO:0000256" key="4">
    <source>
        <dbReference type="ARBA" id="ARBA00022553"/>
    </source>
</evidence>
<keyword evidence="6 16" id="KW-0999">Mitochondrion inner membrane</keyword>
<dbReference type="GO" id="GO:0030150">
    <property type="term" value="P:protein import into mitochondrial matrix"/>
    <property type="evidence" value="ECO:0007669"/>
    <property type="project" value="InterPro"/>
</dbReference>
<dbReference type="GO" id="GO:0051087">
    <property type="term" value="F:protein-folding chaperone binding"/>
    <property type="evidence" value="ECO:0007669"/>
    <property type="project" value="InterPro"/>
</dbReference>
<evidence type="ECO:0000256" key="5">
    <source>
        <dbReference type="ARBA" id="ARBA00022741"/>
    </source>
</evidence>
<evidence type="ECO:0000256" key="12">
    <source>
        <dbReference type="ARBA" id="ARBA00023136"/>
    </source>
</evidence>
<dbReference type="AlphaFoldDB" id="A0A9P0F9J2"/>
<evidence type="ECO:0000256" key="1">
    <source>
        <dbReference type="ARBA" id="ARBA00004443"/>
    </source>
</evidence>
<evidence type="ECO:0000256" key="13">
    <source>
        <dbReference type="ARBA" id="ARBA00057148"/>
    </source>
</evidence>
<feature type="domain" description="Tim44-like" evidence="18">
    <location>
        <begin position="308"/>
        <end position="457"/>
    </location>
</feature>
<reference evidence="19" key="1">
    <citation type="submission" date="2021-12" db="EMBL/GenBank/DDBJ databases">
        <authorList>
            <person name="King R."/>
        </authorList>
    </citation>
    <scope>NUCLEOTIDE SEQUENCE</scope>
</reference>
<evidence type="ECO:0000256" key="9">
    <source>
        <dbReference type="ARBA" id="ARBA00022946"/>
    </source>
</evidence>
<dbReference type="InterPro" id="IPR017303">
    <property type="entry name" value="Tim44"/>
</dbReference>
<evidence type="ECO:0000313" key="19">
    <source>
        <dbReference type="EMBL" id="CAH0393865.1"/>
    </source>
</evidence>
<keyword evidence="20" id="KW-1185">Reference proteome</keyword>
<dbReference type="InterPro" id="IPR032710">
    <property type="entry name" value="NTF2-like_dom_sf"/>
</dbReference>
<keyword evidence="5" id="KW-0547">Nucleotide-binding</keyword>
<dbReference type="PANTHER" id="PTHR10721:SF1">
    <property type="entry name" value="MITOCHONDRIAL IMPORT INNER MEMBRANE TRANSLOCASE SUBUNIT TIM44"/>
    <property type="match status" value="1"/>
</dbReference>
<comment type="similarity">
    <text evidence="2 16">Belongs to the Tim44 family.</text>
</comment>
<organism evidence="19 20">
    <name type="scientific">Bemisia tabaci</name>
    <name type="common">Sweetpotato whitefly</name>
    <name type="synonym">Aleurodes tabaci</name>
    <dbReference type="NCBI Taxonomy" id="7038"/>
    <lineage>
        <taxon>Eukaryota</taxon>
        <taxon>Metazoa</taxon>
        <taxon>Ecdysozoa</taxon>
        <taxon>Arthropoda</taxon>
        <taxon>Hexapoda</taxon>
        <taxon>Insecta</taxon>
        <taxon>Pterygota</taxon>
        <taxon>Neoptera</taxon>
        <taxon>Paraneoptera</taxon>
        <taxon>Hemiptera</taxon>
        <taxon>Sternorrhyncha</taxon>
        <taxon>Aleyrodoidea</taxon>
        <taxon>Aleyrodidae</taxon>
        <taxon>Aleyrodinae</taxon>
        <taxon>Bemisia</taxon>
    </lineage>
</organism>
<dbReference type="InterPro" id="IPR007379">
    <property type="entry name" value="Tim44-like_dom"/>
</dbReference>
<evidence type="ECO:0000256" key="6">
    <source>
        <dbReference type="ARBA" id="ARBA00022792"/>
    </source>
</evidence>
<evidence type="ECO:0000256" key="14">
    <source>
        <dbReference type="ARBA" id="ARBA00063163"/>
    </source>
</evidence>
<keyword evidence="17" id="KW-0175">Coiled coil</keyword>
<keyword evidence="4" id="KW-0597">Phosphoprotein</keyword>
<keyword evidence="10 16" id="KW-0811">Translocation</keyword>
<evidence type="ECO:0000256" key="15">
    <source>
        <dbReference type="ARBA" id="ARBA00074309"/>
    </source>
</evidence>
<comment type="function">
    <text evidence="13">Essential component of the PAM complex, a complex required for the translocation of transit peptide-containing proteins from the inner membrane into the mitochondrial matrix in an ATP-dependent manner. Recruits mitochondrial HSP70 to drive protein translocation into the matrix using ATP as an energy source.</text>
</comment>
<evidence type="ECO:0000256" key="17">
    <source>
        <dbReference type="SAM" id="Coils"/>
    </source>
</evidence>
<dbReference type="PANTHER" id="PTHR10721">
    <property type="entry name" value="MITOCHONDRIAL IMPORT INNER MEMBRANE TRANSLOCASE SUBUNIT TIM44"/>
    <property type="match status" value="1"/>
</dbReference>
<keyword evidence="9" id="KW-0809">Transit peptide</keyword>
<dbReference type="Pfam" id="PF04280">
    <property type="entry name" value="Tim44"/>
    <property type="match status" value="1"/>
</dbReference>
<dbReference type="EMBL" id="OU963868">
    <property type="protein sequence ID" value="CAH0393865.1"/>
    <property type="molecule type" value="Genomic_DNA"/>
</dbReference>